<feature type="region of interest" description="Disordered" evidence="1">
    <location>
        <begin position="481"/>
        <end position="586"/>
    </location>
</feature>
<reference evidence="2" key="1">
    <citation type="journal article" date="2020" name="Nature">
        <title>Giant virus diversity and host interactions through global metagenomics.</title>
        <authorList>
            <person name="Schulz F."/>
            <person name="Roux S."/>
            <person name="Paez-Espino D."/>
            <person name="Jungbluth S."/>
            <person name="Walsh D.A."/>
            <person name="Denef V.J."/>
            <person name="McMahon K.D."/>
            <person name="Konstantinidis K.T."/>
            <person name="Eloe-Fadrosh E.A."/>
            <person name="Kyrpides N.C."/>
            <person name="Woyke T."/>
        </authorList>
    </citation>
    <scope>NUCLEOTIDE SEQUENCE</scope>
    <source>
        <strain evidence="2">GVMAG-M-3300023179-62</strain>
    </source>
</reference>
<name>A0A6C0H2N3_9ZZZZ</name>
<evidence type="ECO:0000256" key="1">
    <source>
        <dbReference type="SAM" id="MobiDB-lite"/>
    </source>
</evidence>
<dbReference type="EMBL" id="MN739858">
    <property type="protein sequence ID" value="QHT74812.1"/>
    <property type="molecule type" value="Genomic_DNA"/>
</dbReference>
<dbReference type="AlphaFoldDB" id="A0A6C0H2N3"/>
<protein>
    <submittedName>
        <fullName evidence="2">Uncharacterized protein</fullName>
    </submittedName>
</protein>
<accession>A0A6C0H2N3</accession>
<organism evidence="2">
    <name type="scientific">viral metagenome</name>
    <dbReference type="NCBI Taxonomy" id="1070528"/>
    <lineage>
        <taxon>unclassified sequences</taxon>
        <taxon>metagenomes</taxon>
        <taxon>organismal metagenomes</taxon>
    </lineage>
</organism>
<evidence type="ECO:0000313" key="2">
    <source>
        <dbReference type="EMBL" id="QHT74812.1"/>
    </source>
</evidence>
<feature type="compositionally biased region" description="Polar residues" evidence="1">
    <location>
        <begin position="522"/>
        <end position="562"/>
    </location>
</feature>
<proteinExistence type="predicted"/>
<sequence length="586" mass="68376">MGDDMDTDTYIRSEQTDSCLEAYTKLIKTYNASVIDKFPIELKNALGKLCFEQAQITEDIPEWRGGKRTVLAKLIENHQKPDRRPIAHYIIGPMNISCHWSKHYEKMIYIFGEYHENFDECYEKTYSEGPQHIIDYLKQYFLHTHAFIDFYLEMHSFVSPGYSIKFNRFVDRLNSMRALFQKCVDPQTRNIVPACNLSRMHYFDIRQGEVRGGRIPISIFIEELGDKLEMLEDEEDITYSEIKDFVEKHSSILNVFSKATEEQTAYEELWHSQIKNFPLLKQELDRVHPPEIKNAIENFIKDELDIVIKNEVERKILAESSKYLLDLKIKKKRKIEGELKIKSDLEKIIEICIVYNALVIDGYLLARLFKKFNINTEKEEKRRPTDEPEEAHNIIIYAGNGHSNRYRKFLKQLKIEDPTDKSKFSAFEDLGNAGPNNYDVKEKPKYCIDMRLFKQPLFSIWDPPQTIPTPRIEYHQPQTIPTPRIEYYPPHLGFDPPLPLTPPESSFDFNPLSPSGYESPLPSRSLSGYKSPLPSRSLSDYESPLPSRSLSDYESPLPSRSLSDYKYPLPSQKGNAGSHLDKRLKK</sequence>